<dbReference type="Proteomes" id="UP000663866">
    <property type="component" value="Unassembled WGS sequence"/>
</dbReference>
<protein>
    <submittedName>
        <fullName evidence="3">Uncharacterized protein</fullName>
    </submittedName>
</protein>
<feature type="transmembrane region" description="Helical" evidence="2">
    <location>
        <begin position="364"/>
        <end position="385"/>
    </location>
</feature>
<dbReference type="PANTHER" id="PTHR37848">
    <property type="entry name" value="EXPRESSED PROTEIN"/>
    <property type="match status" value="1"/>
</dbReference>
<accession>A0A819JAC5</accession>
<dbReference type="AlphaFoldDB" id="A0A819JAC5"/>
<reference evidence="3" key="1">
    <citation type="submission" date="2021-02" db="EMBL/GenBank/DDBJ databases">
        <authorList>
            <person name="Nowell W R."/>
        </authorList>
    </citation>
    <scope>NUCLEOTIDE SEQUENCE</scope>
</reference>
<feature type="compositionally biased region" description="Polar residues" evidence="1">
    <location>
        <begin position="131"/>
        <end position="142"/>
    </location>
</feature>
<evidence type="ECO:0000313" key="4">
    <source>
        <dbReference type="Proteomes" id="UP000663866"/>
    </source>
</evidence>
<keyword evidence="2" id="KW-0812">Transmembrane</keyword>
<evidence type="ECO:0000256" key="2">
    <source>
        <dbReference type="SAM" id="Phobius"/>
    </source>
</evidence>
<keyword evidence="4" id="KW-1185">Reference proteome</keyword>
<dbReference type="PANTHER" id="PTHR37848:SF1">
    <property type="entry name" value="SUN DOMAIN-CONTAINING PROTEIN"/>
    <property type="match status" value="1"/>
</dbReference>
<feature type="region of interest" description="Disordered" evidence="1">
    <location>
        <begin position="120"/>
        <end position="142"/>
    </location>
</feature>
<keyword evidence="2" id="KW-0472">Membrane</keyword>
<proteinExistence type="predicted"/>
<organism evidence="3 4">
    <name type="scientific">Rotaria magnacalcarata</name>
    <dbReference type="NCBI Taxonomy" id="392030"/>
    <lineage>
        <taxon>Eukaryota</taxon>
        <taxon>Metazoa</taxon>
        <taxon>Spiralia</taxon>
        <taxon>Gnathifera</taxon>
        <taxon>Rotifera</taxon>
        <taxon>Eurotatoria</taxon>
        <taxon>Bdelloidea</taxon>
        <taxon>Philodinida</taxon>
        <taxon>Philodinidae</taxon>
        <taxon>Rotaria</taxon>
    </lineage>
</organism>
<dbReference type="EMBL" id="CAJOBG010001454">
    <property type="protein sequence ID" value="CAF3930545.1"/>
    <property type="molecule type" value="Genomic_DNA"/>
</dbReference>
<sequence>CEDSTSVVSSVSYDSKTNCFIGFAPKLVNGLPLINQFQTNTFNELQEWFQELEKSKSINANLIEPLLNKNSSLIHSRPYIIAFYGSDNKYSEPVNFTGESFQSANAPVWTVSSNPTSTSNSNLFKAKNDKNSQNYNTDRTSSAPDIGDFQHNYFDISKAPKSAVIHYNEVVPFSEVSRAEIKRKSDGVLSVDPLIDDNPDQLWLYFMTYLNEKPYLGVNIHGYHVQHYTTYERRRSTGGHYRTRTVQRTHNVTDFHLTIDLTSYVSRQWLRIAVIPSKNTMKAGEVVSLRHAIEQYTRSEKNLKEIVCQKQFVGWNFQELKNKIKGLISSTGYPHHIGVTFFANNNRISARSPSKMSRFANSTVVRLLCVISCLFLIIGPIYLCFRAAHSMYHRIVVDYSMVAPIDTFLSFNRAVITNAARDRSSHSYVANLA</sequence>
<feature type="non-terminal residue" evidence="3">
    <location>
        <position position="1"/>
    </location>
</feature>
<evidence type="ECO:0000313" key="3">
    <source>
        <dbReference type="EMBL" id="CAF3930545.1"/>
    </source>
</evidence>
<evidence type="ECO:0000256" key="1">
    <source>
        <dbReference type="SAM" id="MobiDB-lite"/>
    </source>
</evidence>
<comment type="caution">
    <text evidence="3">The sequence shown here is derived from an EMBL/GenBank/DDBJ whole genome shotgun (WGS) entry which is preliminary data.</text>
</comment>
<gene>
    <name evidence="3" type="ORF">OVN521_LOCUS11103</name>
</gene>
<name>A0A819JAC5_9BILA</name>
<keyword evidence="2" id="KW-1133">Transmembrane helix</keyword>